<dbReference type="Proteomes" id="UP001320420">
    <property type="component" value="Unassembled WGS sequence"/>
</dbReference>
<proteinExistence type="predicted"/>
<organism evidence="1 2">
    <name type="scientific">Diatrype stigma</name>
    <dbReference type="NCBI Taxonomy" id="117547"/>
    <lineage>
        <taxon>Eukaryota</taxon>
        <taxon>Fungi</taxon>
        <taxon>Dikarya</taxon>
        <taxon>Ascomycota</taxon>
        <taxon>Pezizomycotina</taxon>
        <taxon>Sordariomycetes</taxon>
        <taxon>Xylariomycetidae</taxon>
        <taxon>Xylariales</taxon>
        <taxon>Diatrypaceae</taxon>
        <taxon>Diatrype</taxon>
    </lineage>
</organism>
<dbReference type="AlphaFoldDB" id="A0AAN9UVD6"/>
<dbReference type="EMBL" id="JAKJXP020000024">
    <property type="protein sequence ID" value="KAK7753972.1"/>
    <property type="molecule type" value="Genomic_DNA"/>
</dbReference>
<evidence type="ECO:0000313" key="1">
    <source>
        <dbReference type="EMBL" id="KAK7753972.1"/>
    </source>
</evidence>
<name>A0AAN9UVD6_9PEZI</name>
<keyword evidence="2" id="KW-1185">Reference proteome</keyword>
<evidence type="ECO:0000313" key="2">
    <source>
        <dbReference type="Proteomes" id="UP001320420"/>
    </source>
</evidence>
<sequence>MAPTEEEISTALAHYRSTVLQNNHAAFVRFVQHAETAQPADGGLPLSPVSISEARPRFIQRLLDISRPEDLDPSIRIDEPADVLTKWQALIPVFALDGAHVGADSDRRAQLRQEYKTGVEAGLARIEGAEELAFPADFEFLMTQVDDLVGNGWPQYREEGQQLRFWDGLGESQDEVADRVYSPDDNLAELAGLEDWEVSAGWWCGRGPEATCFIVYCRNEDQDKEWGWRYVAQLGQYGEEIFEDVVGLLQWYATLYVPPMDHRFNIYLTDIFKN</sequence>
<reference evidence="1 2" key="1">
    <citation type="submission" date="2024-02" db="EMBL/GenBank/DDBJ databases">
        <title>De novo assembly and annotation of 12 fungi associated with fruit tree decline syndrome in Ontario, Canada.</title>
        <authorList>
            <person name="Sulman M."/>
            <person name="Ellouze W."/>
            <person name="Ilyukhin E."/>
        </authorList>
    </citation>
    <scope>NUCLEOTIDE SEQUENCE [LARGE SCALE GENOMIC DNA]</scope>
    <source>
        <strain evidence="1 2">M11/M66-122</strain>
    </source>
</reference>
<protein>
    <submittedName>
        <fullName evidence="1">Uncharacterized protein</fullName>
    </submittedName>
</protein>
<gene>
    <name evidence="1" type="ORF">SLS62_004071</name>
</gene>
<accession>A0AAN9UVD6</accession>
<comment type="caution">
    <text evidence="1">The sequence shown here is derived from an EMBL/GenBank/DDBJ whole genome shotgun (WGS) entry which is preliminary data.</text>
</comment>